<dbReference type="OrthoDB" id="141215at2157"/>
<dbReference type="EMBL" id="JRHO01000002">
    <property type="protein sequence ID" value="KGK99740.1"/>
    <property type="molecule type" value="Genomic_DNA"/>
</dbReference>
<proteinExistence type="predicted"/>
<dbReference type="Proteomes" id="UP000029859">
    <property type="component" value="Unassembled WGS sequence"/>
</dbReference>
<protein>
    <recommendedName>
        <fullName evidence="3">Methyltransferase type 11 domain-containing protein</fullName>
    </recommendedName>
</protein>
<dbReference type="InterPro" id="IPR029063">
    <property type="entry name" value="SAM-dependent_MTases_sf"/>
</dbReference>
<gene>
    <name evidence="1" type="ORF">LI82_00555</name>
</gene>
<organism evidence="1 2">
    <name type="scientific">Methanococcoides methylutens</name>
    <dbReference type="NCBI Taxonomy" id="2226"/>
    <lineage>
        <taxon>Archaea</taxon>
        <taxon>Methanobacteriati</taxon>
        <taxon>Methanobacteriota</taxon>
        <taxon>Stenosarchaea group</taxon>
        <taxon>Methanomicrobia</taxon>
        <taxon>Methanosarcinales</taxon>
        <taxon>Methanosarcinaceae</taxon>
        <taxon>Methanococcoides</taxon>
    </lineage>
</organism>
<evidence type="ECO:0000313" key="1">
    <source>
        <dbReference type="EMBL" id="KGK99740.1"/>
    </source>
</evidence>
<dbReference type="SUPFAM" id="SSF53335">
    <property type="entry name" value="S-adenosyl-L-methionine-dependent methyltransferases"/>
    <property type="match status" value="1"/>
</dbReference>
<dbReference type="AlphaFoldDB" id="A0A099T3G9"/>
<sequence length="210" mass="24200">MRKVDVQELYRESYVDNNFERAELFETLKTRFNIDSALYPGSFAHVTPSFFIPEVVYVDNDPRAKKFFEQRSLVADLISKKKTYCTDAVFKFISSDYSKPLDLKENSFDLLISQYAGFVSQECKKYLKIDGILLANNSHGDAGIAFIDDDYELIAAVYVKSGKYHITNRDLGSYFFPKKQIPVTKEYLKELGKGIGYTKTANSYIFRRIS</sequence>
<dbReference type="RefSeq" id="WP_052402628.1">
    <property type="nucleotide sequence ID" value="NZ_CAAGSM010000008.1"/>
</dbReference>
<comment type="caution">
    <text evidence="1">The sequence shown here is derived from an EMBL/GenBank/DDBJ whole genome shotgun (WGS) entry which is preliminary data.</text>
</comment>
<name>A0A099T3G9_METMT</name>
<reference evidence="1 2" key="1">
    <citation type="submission" date="2014-09" db="EMBL/GenBank/DDBJ databases">
        <title>Draft genome sequence of an obligately methylotrophic methanogen, Methanococcoides methylutens, isolated from marine sediment.</title>
        <authorList>
            <person name="Guan Y."/>
            <person name="Ngugi D.K."/>
            <person name="Blom J."/>
            <person name="Ali S."/>
            <person name="Ferry J.G."/>
            <person name="Stingl U."/>
        </authorList>
    </citation>
    <scope>NUCLEOTIDE SEQUENCE [LARGE SCALE GENOMIC DNA]</scope>
    <source>
        <strain evidence="1 2">DSM 2657</strain>
    </source>
</reference>
<accession>A0A099T3G9</accession>
<keyword evidence="2" id="KW-1185">Reference proteome</keyword>
<evidence type="ECO:0000313" key="2">
    <source>
        <dbReference type="Proteomes" id="UP000029859"/>
    </source>
</evidence>
<evidence type="ECO:0008006" key="3">
    <source>
        <dbReference type="Google" id="ProtNLM"/>
    </source>
</evidence>